<keyword evidence="3" id="KW-1185">Reference proteome</keyword>
<reference evidence="3" key="1">
    <citation type="submission" date="2017-04" db="EMBL/GenBank/DDBJ databases">
        <authorList>
            <person name="Varghese N."/>
            <person name="Submissions S."/>
        </authorList>
    </citation>
    <scope>NUCLEOTIDE SEQUENCE [LARGE SCALE GENOMIC DNA]</scope>
    <source>
        <strain evidence="3">DSM 12126</strain>
    </source>
</reference>
<feature type="binding site" evidence="1">
    <location>
        <position position="109"/>
    </location>
    <ligand>
        <name>a divalent metal cation</name>
        <dbReference type="ChEBI" id="CHEBI:60240"/>
        <label>2</label>
    </ligand>
</feature>
<dbReference type="Gene3D" id="3.20.20.140">
    <property type="entry name" value="Metal-dependent hydrolases"/>
    <property type="match status" value="1"/>
</dbReference>
<dbReference type="PANTHER" id="PTHR46124">
    <property type="entry name" value="D-AMINOACYL-TRNA DEACYLASE"/>
    <property type="match status" value="1"/>
</dbReference>
<dbReference type="PIRSF" id="PIRSF005902">
    <property type="entry name" value="DNase_TatD"/>
    <property type="match status" value="1"/>
</dbReference>
<sequence length="218" mass="24265">MQFLDIHTHQDSKDPEIRSILSLTLTGDALPALQKGKECSAGLHPWFATIGNFERDYDRLAEFAKGPAVKLIGECGLDRLKGETLEHQLLILKKQILLAEALQKPVILHCVRCYDELMALKKEMQPSVPLIIHGFNKHQELGLQLLSKGFYLSFGKAILNADSGAASLLKHTAVFFLETDDAACRIEEIYQAAANLKNSTVAEIKALIFASWKKIKLI</sequence>
<dbReference type="InterPro" id="IPR001130">
    <property type="entry name" value="TatD-like"/>
</dbReference>
<dbReference type="AlphaFoldDB" id="A0A1W2B7M8"/>
<organism evidence="2 3">
    <name type="scientific">Pedobacter africanus</name>
    <dbReference type="NCBI Taxonomy" id="151894"/>
    <lineage>
        <taxon>Bacteria</taxon>
        <taxon>Pseudomonadati</taxon>
        <taxon>Bacteroidota</taxon>
        <taxon>Sphingobacteriia</taxon>
        <taxon>Sphingobacteriales</taxon>
        <taxon>Sphingobacteriaceae</taxon>
        <taxon>Pedobacter</taxon>
    </lineage>
</organism>
<dbReference type="InterPro" id="IPR032466">
    <property type="entry name" value="Metal_Hydrolase"/>
</dbReference>
<accession>A0A1W2B7M8</accession>
<proteinExistence type="predicted"/>
<dbReference type="EMBL" id="FWXT01000001">
    <property type="protein sequence ID" value="SMC68800.1"/>
    <property type="molecule type" value="Genomic_DNA"/>
</dbReference>
<dbReference type="PANTHER" id="PTHR46124:SF3">
    <property type="entry name" value="HYDROLASE"/>
    <property type="match status" value="1"/>
</dbReference>
<evidence type="ECO:0000256" key="1">
    <source>
        <dbReference type="PIRSR" id="PIRSR005902-1"/>
    </source>
</evidence>
<dbReference type="STRING" id="151894.SAMN04488524_2000"/>
<dbReference type="GO" id="GO:0046872">
    <property type="term" value="F:metal ion binding"/>
    <property type="evidence" value="ECO:0007669"/>
    <property type="project" value="UniProtKB-KW"/>
</dbReference>
<evidence type="ECO:0000313" key="3">
    <source>
        <dbReference type="Proteomes" id="UP000192756"/>
    </source>
</evidence>
<dbReference type="RefSeq" id="WP_084238170.1">
    <property type="nucleotide sequence ID" value="NZ_FWXT01000001.1"/>
</dbReference>
<dbReference type="Pfam" id="PF01026">
    <property type="entry name" value="TatD_DNase"/>
    <property type="match status" value="1"/>
</dbReference>
<dbReference type="GO" id="GO:0005829">
    <property type="term" value="C:cytosol"/>
    <property type="evidence" value="ECO:0007669"/>
    <property type="project" value="TreeGrafter"/>
</dbReference>
<dbReference type="OrthoDB" id="664222at2"/>
<dbReference type="GO" id="GO:0016788">
    <property type="term" value="F:hydrolase activity, acting on ester bonds"/>
    <property type="evidence" value="ECO:0007669"/>
    <property type="project" value="InterPro"/>
</dbReference>
<protein>
    <submittedName>
        <fullName evidence="2">TatD DNase family protein</fullName>
    </submittedName>
</protein>
<dbReference type="SUPFAM" id="SSF51556">
    <property type="entry name" value="Metallo-dependent hydrolases"/>
    <property type="match status" value="1"/>
</dbReference>
<evidence type="ECO:0000313" key="2">
    <source>
        <dbReference type="EMBL" id="SMC68800.1"/>
    </source>
</evidence>
<gene>
    <name evidence="2" type="ORF">SAMN04488524_2000</name>
</gene>
<keyword evidence="1" id="KW-0479">Metal-binding</keyword>
<name>A0A1W2B7M8_9SPHI</name>
<feature type="binding site" evidence="1">
    <location>
        <position position="133"/>
    </location>
    <ligand>
        <name>a divalent metal cation</name>
        <dbReference type="ChEBI" id="CHEBI:60240"/>
        <label>2</label>
    </ligand>
</feature>
<feature type="binding site" evidence="1">
    <location>
        <position position="74"/>
    </location>
    <ligand>
        <name>a divalent metal cation</name>
        <dbReference type="ChEBI" id="CHEBI:60240"/>
        <label>1</label>
    </ligand>
</feature>
<dbReference type="Proteomes" id="UP000192756">
    <property type="component" value="Unassembled WGS sequence"/>
</dbReference>